<dbReference type="Proteomes" id="UP001164746">
    <property type="component" value="Chromosome 9"/>
</dbReference>
<dbReference type="EMBL" id="CP111020">
    <property type="protein sequence ID" value="WAR13970.1"/>
    <property type="molecule type" value="Genomic_DNA"/>
</dbReference>
<dbReference type="PANTHER" id="PTHR46289:SF14">
    <property type="entry name" value="DUF4371 DOMAIN-CONTAINING PROTEIN"/>
    <property type="match status" value="1"/>
</dbReference>
<proteinExistence type="predicted"/>
<name>A0ABY7EVI7_MYAAR</name>
<organism evidence="1 2">
    <name type="scientific">Mya arenaria</name>
    <name type="common">Soft-shell clam</name>
    <dbReference type="NCBI Taxonomy" id="6604"/>
    <lineage>
        <taxon>Eukaryota</taxon>
        <taxon>Metazoa</taxon>
        <taxon>Spiralia</taxon>
        <taxon>Lophotrochozoa</taxon>
        <taxon>Mollusca</taxon>
        <taxon>Bivalvia</taxon>
        <taxon>Autobranchia</taxon>
        <taxon>Heteroconchia</taxon>
        <taxon>Euheterodonta</taxon>
        <taxon>Imparidentia</taxon>
        <taxon>Neoheterodontei</taxon>
        <taxon>Myida</taxon>
        <taxon>Myoidea</taxon>
        <taxon>Myidae</taxon>
        <taxon>Mya</taxon>
    </lineage>
</organism>
<reference evidence="1" key="1">
    <citation type="submission" date="2022-11" db="EMBL/GenBank/DDBJ databases">
        <title>Centuries of genome instability and evolution in soft-shell clam transmissible cancer (bioRxiv).</title>
        <authorList>
            <person name="Hart S.F.M."/>
            <person name="Yonemitsu M.A."/>
            <person name="Giersch R.M."/>
            <person name="Beal B.F."/>
            <person name="Arriagada G."/>
            <person name="Davis B.W."/>
            <person name="Ostrander E.A."/>
            <person name="Goff S.P."/>
            <person name="Metzger M.J."/>
        </authorList>
    </citation>
    <scope>NUCLEOTIDE SEQUENCE</scope>
    <source>
        <strain evidence="1">MELC-2E11</strain>
        <tissue evidence="1">Siphon/mantle</tissue>
    </source>
</reference>
<evidence type="ECO:0000313" key="1">
    <source>
        <dbReference type="EMBL" id="WAR13970.1"/>
    </source>
</evidence>
<dbReference type="InterPro" id="IPR052958">
    <property type="entry name" value="IFN-induced_PKR_regulator"/>
</dbReference>
<gene>
    <name evidence="1" type="ORF">MAR_004075</name>
</gene>
<sequence length="226" mass="25410">MASSCVYPPYPDPLTDAQKFVMLSTSWDEAHCCSFPSRFSGGKLRKAQDWCNISKIVERHSKSQCHIDQLIAAEKYLTVLKGQKKDIVCTISSQFNALVEENRQILVTVVTTLDRLADEGHTKVAVLKLSVTNFEFIVTLVAIEHLLSALVPLSNILEAKDCDLLYASNNTRVVMVLLQAERNDDEVWNSLFEKVVDIACDVDVIPSAPRHYGRQQNRPNAPRQHV</sequence>
<accession>A0ABY7EVI7</accession>
<evidence type="ECO:0000313" key="2">
    <source>
        <dbReference type="Proteomes" id="UP001164746"/>
    </source>
</evidence>
<dbReference type="PANTHER" id="PTHR46289">
    <property type="entry name" value="52 KDA REPRESSOR OF THE INHIBITOR OF THE PROTEIN KINASE-LIKE PROTEIN-RELATED"/>
    <property type="match status" value="1"/>
</dbReference>
<keyword evidence="2" id="KW-1185">Reference proteome</keyword>
<protein>
    <submittedName>
        <fullName evidence="1">Uncharacterized protein</fullName>
    </submittedName>
</protein>